<dbReference type="EC" id="2.7.7.65" evidence="3"/>
<dbReference type="PANTHER" id="PTHR45138:SF9">
    <property type="entry name" value="DIGUANYLATE CYCLASE DGCM-RELATED"/>
    <property type="match status" value="1"/>
</dbReference>
<dbReference type="InterPro" id="IPR050469">
    <property type="entry name" value="Diguanylate_Cyclase"/>
</dbReference>
<dbReference type="InterPro" id="IPR043128">
    <property type="entry name" value="Rev_trsase/Diguanyl_cyclase"/>
</dbReference>
<reference evidence="9 10" key="1">
    <citation type="submission" date="2024-04" db="EMBL/GenBank/DDBJ databases">
        <title>Kosakonia calanthae sp. nov., a halophilic bacterium isolated from leaves of Calanthe tiplacata.</title>
        <authorList>
            <person name="Wu P."/>
        </authorList>
    </citation>
    <scope>NUCLEOTIDE SEQUENCE [LARGE SCALE GENOMIC DNA]</scope>
    <source>
        <strain evidence="9 10">BYX6</strain>
    </source>
</reference>
<keyword evidence="10" id="KW-1185">Reference proteome</keyword>
<feature type="domain" description="PAC" evidence="7">
    <location>
        <begin position="85"/>
        <end position="140"/>
    </location>
</feature>
<evidence type="ECO:0000256" key="4">
    <source>
        <dbReference type="ARBA" id="ARBA00023134"/>
    </source>
</evidence>
<dbReference type="Pfam" id="PF00990">
    <property type="entry name" value="GGDEF"/>
    <property type="match status" value="1"/>
</dbReference>
<protein>
    <recommendedName>
        <fullName evidence="3">diguanylate cyclase</fullName>
        <ecNumber evidence="3">2.7.7.65</ecNumber>
    </recommendedName>
</protein>
<evidence type="ECO:0000256" key="5">
    <source>
        <dbReference type="ARBA" id="ARBA00034247"/>
    </source>
</evidence>
<sequence>MNNEKKRHDHHDEDARHLFELLHNNSDWVWEVDAQGRYTWSSDVVTELLGVPPEEVIGKTPFDFMPPGEAERVACAFGAIVTEKRAFSGLVNRNQRADGSIVVLETSGIPLFDEHGELRGYRGIDRNISNLGERVLQLETIYETTPVALCMIDREGRLVMFNKAMAKLLGDNAPLETERRFQQLIPDYWPFFLTDFALAESNEELPSRELGWRDRCYDIQSVPVRDAMDGVIGLSVTWVDITERRQAEHKLASANKVLQQYAQHDHLTGLFNRRYMDERLLNEIARALQDDFPLSVCLADIDYFKHYNDTQGHQAGDDCLRLVARTLTSARLRSSDNVSRYGGEEFLIILPGANLAQAMNVAEGVRNDISALKRPHSASPTGFLTISIGVATLQHGQLRFEEKPLHMIASGLIHRADTALYAAKKQGRNQVVSARDGHASTESTP</sequence>
<dbReference type="Gene3D" id="3.30.450.20">
    <property type="entry name" value="PAS domain"/>
    <property type="match status" value="2"/>
</dbReference>
<dbReference type="NCBIfam" id="TIGR00254">
    <property type="entry name" value="GGDEF"/>
    <property type="match status" value="1"/>
</dbReference>
<dbReference type="Pfam" id="PF08448">
    <property type="entry name" value="PAS_4"/>
    <property type="match status" value="1"/>
</dbReference>
<evidence type="ECO:0000313" key="9">
    <source>
        <dbReference type="EMBL" id="WZV99159.1"/>
    </source>
</evidence>
<gene>
    <name evidence="9" type="ORF">AAEY27_04480</name>
</gene>
<dbReference type="GO" id="GO:0052621">
    <property type="term" value="F:diguanylate cyclase activity"/>
    <property type="evidence" value="ECO:0007669"/>
    <property type="project" value="UniProtKB-EC"/>
</dbReference>
<comment type="cofactor">
    <cofactor evidence="1">
        <name>Mg(2+)</name>
        <dbReference type="ChEBI" id="CHEBI:18420"/>
    </cofactor>
</comment>
<evidence type="ECO:0000259" key="7">
    <source>
        <dbReference type="PROSITE" id="PS50113"/>
    </source>
</evidence>
<organism evidence="9 10">
    <name type="scientific">Kosakonia calanthes</name>
    <dbReference type="NCBI Taxonomy" id="3139408"/>
    <lineage>
        <taxon>Bacteria</taxon>
        <taxon>Pseudomonadati</taxon>
        <taxon>Pseudomonadota</taxon>
        <taxon>Gammaproteobacteria</taxon>
        <taxon>Enterobacterales</taxon>
        <taxon>Enterobacteriaceae</taxon>
        <taxon>Kosakonia</taxon>
    </lineage>
</organism>
<dbReference type="InterPro" id="IPR000160">
    <property type="entry name" value="GGDEF_dom"/>
</dbReference>
<dbReference type="InterPro" id="IPR001610">
    <property type="entry name" value="PAC"/>
</dbReference>
<dbReference type="SMART" id="SM00086">
    <property type="entry name" value="PAC"/>
    <property type="match status" value="1"/>
</dbReference>
<keyword evidence="9" id="KW-0808">Transferase</keyword>
<evidence type="ECO:0000313" key="10">
    <source>
        <dbReference type="Proteomes" id="UP001466893"/>
    </source>
</evidence>
<evidence type="ECO:0000256" key="1">
    <source>
        <dbReference type="ARBA" id="ARBA00001946"/>
    </source>
</evidence>
<name>A0ABZ3B748_9ENTR</name>
<dbReference type="PANTHER" id="PTHR45138">
    <property type="entry name" value="REGULATORY COMPONENTS OF SENSORY TRANSDUCTION SYSTEM"/>
    <property type="match status" value="1"/>
</dbReference>
<dbReference type="Pfam" id="PF13188">
    <property type="entry name" value="PAS_8"/>
    <property type="match status" value="1"/>
</dbReference>
<dbReference type="SMART" id="SM00091">
    <property type="entry name" value="PAS"/>
    <property type="match status" value="2"/>
</dbReference>
<proteinExistence type="predicted"/>
<dbReference type="PROSITE" id="PS50112">
    <property type="entry name" value="PAS"/>
    <property type="match status" value="2"/>
</dbReference>
<dbReference type="Proteomes" id="UP001466893">
    <property type="component" value="Chromosome"/>
</dbReference>
<keyword evidence="4" id="KW-0547">Nucleotide-binding</keyword>
<feature type="domain" description="PAS" evidence="6">
    <location>
        <begin position="14"/>
        <end position="84"/>
    </location>
</feature>
<evidence type="ECO:0000256" key="2">
    <source>
        <dbReference type="ARBA" id="ARBA00004665"/>
    </source>
</evidence>
<dbReference type="CDD" id="cd00130">
    <property type="entry name" value="PAS"/>
    <property type="match status" value="2"/>
</dbReference>
<dbReference type="EMBL" id="CP151800">
    <property type="protein sequence ID" value="WZV99159.1"/>
    <property type="molecule type" value="Genomic_DNA"/>
</dbReference>
<comment type="catalytic activity">
    <reaction evidence="5">
        <text>2 GTP = 3',3'-c-di-GMP + 2 diphosphate</text>
        <dbReference type="Rhea" id="RHEA:24898"/>
        <dbReference type="ChEBI" id="CHEBI:33019"/>
        <dbReference type="ChEBI" id="CHEBI:37565"/>
        <dbReference type="ChEBI" id="CHEBI:58805"/>
        <dbReference type="EC" id="2.7.7.65"/>
    </reaction>
</comment>
<dbReference type="InterPro" id="IPR029787">
    <property type="entry name" value="Nucleotide_cyclase"/>
</dbReference>
<dbReference type="InterPro" id="IPR013656">
    <property type="entry name" value="PAS_4"/>
</dbReference>
<dbReference type="RefSeq" id="WP_342323713.1">
    <property type="nucleotide sequence ID" value="NZ_CP151800.1"/>
</dbReference>
<dbReference type="Gene3D" id="3.30.70.270">
    <property type="match status" value="1"/>
</dbReference>
<dbReference type="SUPFAM" id="SSF55785">
    <property type="entry name" value="PYP-like sensor domain (PAS domain)"/>
    <property type="match status" value="2"/>
</dbReference>
<dbReference type="NCBIfam" id="TIGR00229">
    <property type="entry name" value="sensory_box"/>
    <property type="match status" value="2"/>
</dbReference>
<dbReference type="InterPro" id="IPR035965">
    <property type="entry name" value="PAS-like_dom_sf"/>
</dbReference>
<comment type="pathway">
    <text evidence="2">Purine metabolism; 3',5'-cyclic di-GMP biosynthesis.</text>
</comment>
<accession>A0ABZ3B748</accession>
<dbReference type="PROSITE" id="PS50113">
    <property type="entry name" value="PAC"/>
    <property type="match status" value="2"/>
</dbReference>
<dbReference type="InterPro" id="IPR000700">
    <property type="entry name" value="PAS-assoc_C"/>
</dbReference>
<feature type="domain" description="PAC" evidence="7">
    <location>
        <begin position="192"/>
        <end position="253"/>
    </location>
</feature>
<dbReference type="SUPFAM" id="SSF55073">
    <property type="entry name" value="Nucleotide cyclase"/>
    <property type="match status" value="1"/>
</dbReference>
<evidence type="ECO:0000259" key="8">
    <source>
        <dbReference type="PROSITE" id="PS50887"/>
    </source>
</evidence>
<keyword evidence="4" id="KW-0342">GTP-binding</keyword>
<dbReference type="InterPro" id="IPR000014">
    <property type="entry name" value="PAS"/>
</dbReference>
<feature type="domain" description="GGDEF" evidence="8">
    <location>
        <begin position="292"/>
        <end position="436"/>
    </location>
</feature>
<keyword evidence="9" id="KW-0548">Nucleotidyltransferase</keyword>
<dbReference type="CDD" id="cd01949">
    <property type="entry name" value="GGDEF"/>
    <property type="match status" value="1"/>
</dbReference>
<dbReference type="SMART" id="SM00267">
    <property type="entry name" value="GGDEF"/>
    <property type="match status" value="1"/>
</dbReference>
<evidence type="ECO:0000259" key="6">
    <source>
        <dbReference type="PROSITE" id="PS50112"/>
    </source>
</evidence>
<dbReference type="PROSITE" id="PS50887">
    <property type="entry name" value="GGDEF"/>
    <property type="match status" value="1"/>
</dbReference>
<feature type="domain" description="PAS" evidence="6">
    <location>
        <begin position="134"/>
        <end position="170"/>
    </location>
</feature>
<evidence type="ECO:0000256" key="3">
    <source>
        <dbReference type="ARBA" id="ARBA00012528"/>
    </source>
</evidence>